<evidence type="ECO:0000313" key="4">
    <source>
        <dbReference type="Proteomes" id="UP000284706"/>
    </source>
</evidence>
<dbReference type="PANTHER" id="PTHR28498">
    <property type="entry name" value="ZINC FINGER SWIM DOMAIN-CONTAINING PROTEIN 7"/>
    <property type="match status" value="1"/>
</dbReference>
<evidence type="ECO:0000313" key="3">
    <source>
        <dbReference type="EMBL" id="PPQ75290.1"/>
    </source>
</evidence>
<dbReference type="EMBL" id="NHYE01005273">
    <property type="protein sequence ID" value="PPQ75290.1"/>
    <property type="molecule type" value="Genomic_DNA"/>
</dbReference>
<dbReference type="GO" id="GO:0000724">
    <property type="term" value="P:double-strand break repair via homologous recombination"/>
    <property type="evidence" value="ECO:0007669"/>
    <property type="project" value="TreeGrafter"/>
</dbReference>
<accession>A0A409W9Y5</accession>
<dbReference type="PROSITE" id="PS50966">
    <property type="entry name" value="ZF_SWIM"/>
    <property type="match status" value="1"/>
</dbReference>
<keyword evidence="4" id="KW-1185">Reference proteome</keyword>
<protein>
    <recommendedName>
        <fullName evidence="2">SWIM-type domain-containing protein</fullName>
    </recommendedName>
</protein>
<dbReference type="InParanoid" id="A0A409W9Y5"/>
<dbReference type="AlphaFoldDB" id="A0A409W9Y5"/>
<gene>
    <name evidence="3" type="ORF">CVT26_015263</name>
</gene>
<dbReference type="GO" id="GO:0097196">
    <property type="term" value="C:Shu complex"/>
    <property type="evidence" value="ECO:0007669"/>
    <property type="project" value="TreeGrafter"/>
</dbReference>
<dbReference type="PANTHER" id="PTHR28498:SF1">
    <property type="entry name" value="ZINC FINGER SWIM DOMAIN-CONTAINING PROTEIN 7"/>
    <property type="match status" value="1"/>
</dbReference>
<dbReference type="OrthoDB" id="337581at2759"/>
<evidence type="ECO:0000259" key="2">
    <source>
        <dbReference type="PROSITE" id="PS50966"/>
    </source>
</evidence>
<dbReference type="GO" id="GO:0008270">
    <property type="term" value="F:zinc ion binding"/>
    <property type="evidence" value="ECO:0007669"/>
    <property type="project" value="UniProtKB-KW"/>
</dbReference>
<evidence type="ECO:0000256" key="1">
    <source>
        <dbReference type="PROSITE-ProRule" id="PRU00325"/>
    </source>
</evidence>
<name>A0A409W9Y5_9AGAR</name>
<dbReference type="InterPro" id="IPR007527">
    <property type="entry name" value="Znf_SWIM"/>
</dbReference>
<reference evidence="3 4" key="1">
    <citation type="journal article" date="2018" name="Evol. Lett.">
        <title>Horizontal gene cluster transfer increased hallucinogenic mushroom diversity.</title>
        <authorList>
            <person name="Reynolds H.T."/>
            <person name="Vijayakumar V."/>
            <person name="Gluck-Thaler E."/>
            <person name="Korotkin H.B."/>
            <person name="Matheny P.B."/>
            <person name="Slot J.C."/>
        </authorList>
    </citation>
    <scope>NUCLEOTIDE SEQUENCE [LARGE SCALE GENOMIC DNA]</scope>
    <source>
        <strain evidence="3 4">SRW20</strain>
    </source>
</reference>
<proteinExistence type="predicted"/>
<feature type="domain" description="SWIM-type" evidence="2">
    <location>
        <begin position="72"/>
        <end position="116"/>
    </location>
</feature>
<dbReference type="Pfam" id="PF04434">
    <property type="entry name" value="SWIM"/>
    <property type="match status" value="1"/>
</dbReference>
<keyword evidence="1" id="KW-0863">Zinc-finger</keyword>
<organism evidence="3 4">
    <name type="scientific">Gymnopilus dilepis</name>
    <dbReference type="NCBI Taxonomy" id="231916"/>
    <lineage>
        <taxon>Eukaryota</taxon>
        <taxon>Fungi</taxon>
        <taxon>Dikarya</taxon>
        <taxon>Basidiomycota</taxon>
        <taxon>Agaricomycotina</taxon>
        <taxon>Agaricomycetes</taxon>
        <taxon>Agaricomycetidae</taxon>
        <taxon>Agaricales</taxon>
        <taxon>Agaricineae</taxon>
        <taxon>Hymenogastraceae</taxon>
        <taxon>Gymnopilus</taxon>
    </lineage>
</organism>
<dbReference type="Proteomes" id="UP000284706">
    <property type="component" value="Unassembled WGS sequence"/>
</dbReference>
<comment type="caution">
    <text evidence="3">The sequence shown here is derived from an EMBL/GenBank/DDBJ whole genome shotgun (WGS) entry which is preliminary data.</text>
</comment>
<sequence length="148" mass="16479">MPFDDLLLFANAAIDEIKSDSFTQENLAKLNAVFPPTLIIAALDIIDRGNVIPYETPWGHKEYEILGSTARYSVLLDIKSAPLPYSCTCPAFIYSVLMAETHIMCKHILATLISRRLKRSPTRPASANDLAALYTRQFPLPENRAARG</sequence>
<keyword evidence="1" id="KW-0862">Zinc</keyword>
<keyword evidence="1" id="KW-0479">Metal-binding</keyword>